<gene>
    <name evidence="2" type="ORF">AAFF_G00231580</name>
</gene>
<proteinExistence type="predicted"/>
<dbReference type="EMBL" id="JAINUG010000302">
    <property type="protein sequence ID" value="KAJ8379067.1"/>
    <property type="molecule type" value="Genomic_DNA"/>
</dbReference>
<dbReference type="AlphaFoldDB" id="A0AAD7RF55"/>
<evidence type="ECO:0000313" key="2">
    <source>
        <dbReference type="EMBL" id="KAJ8379067.1"/>
    </source>
</evidence>
<evidence type="ECO:0000313" key="3">
    <source>
        <dbReference type="Proteomes" id="UP001221898"/>
    </source>
</evidence>
<evidence type="ECO:0000256" key="1">
    <source>
        <dbReference type="SAM" id="MobiDB-lite"/>
    </source>
</evidence>
<comment type="caution">
    <text evidence="2">The sequence shown here is derived from an EMBL/GenBank/DDBJ whole genome shotgun (WGS) entry which is preliminary data.</text>
</comment>
<accession>A0AAD7RF55</accession>
<keyword evidence="3" id="KW-1185">Reference proteome</keyword>
<reference evidence="2" key="1">
    <citation type="journal article" date="2023" name="Science">
        <title>Genome structures resolve the early diversification of teleost fishes.</title>
        <authorList>
            <person name="Parey E."/>
            <person name="Louis A."/>
            <person name="Montfort J."/>
            <person name="Bouchez O."/>
            <person name="Roques C."/>
            <person name="Iampietro C."/>
            <person name="Lluch J."/>
            <person name="Castinel A."/>
            <person name="Donnadieu C."/>
            <person name="Desvignes T."/>
            <person name="Floi Bucao C."/>
            <person name="Jouanno E."/>
            <person name="Wen M."/>
            <person name="Mejri S."/>
            <person name="Dirks R."/>
            <person name="Jansen H."/>
            <person name="Henkel C."/>
            <person name="Chen W.J."/>
            <person name="Zahm M."/>
            <person name="Cabau C."/>
            <person name="Klopp C."/>
            <person name="Thompson A.W."/>
            <person name="Robinson-Rechavi M."/>
            <person name="Braasch I."/>
            <person name="Lecointre G."/>
            <person name="Bobe J."/>
            <person name="Postlethwait J.H."/>
            <person name="Berthelot C."/>
            <person name="Roest Crollius H."/>
            <person name="Guiguen Y."/>
        </authorList>
    </citation>
    <scope>NUCLEOTIDE SEQUENCE</scope>
    <source>
        <strain evidence="2">NC1722</strain>
    </source>
</reference>
<protein>
    <submittedName>
        <fullName evidence="2">Uncharacterized protein</fullName>
    </submittedName>
</protein>
<dbReference type="Proteomes" id="UP001221898">
    <property type="component" value="Unassembled WGS sequence"/>
</dbReference>
<name>A0AAD7RF55_9TELE</name>
<organism evidence="2 3">
    <name type="scientific">Aldrovandia affinis</name>
    <dbReference type="NCBI Taxonomy" id="143900"/>
    <lineage>
        <taxon>Eukaryota</taxon>
        <taxon>Metazoa</taxon>
        <taxon>Chordata</taxon>
        <taxon>Craniata</taxon>
        <taxon>Vertebrata</taxon>
        <taxon>Euteleostomi</taxon>
        <taxon>Actinopterygii</taxon>
        <taxon>Neopterygii</taxon>
        <taxon>Teleostei</taxon>
        <taxon>Notacanthiformes</taxon>
        <taxon>Halosauridae</taxon>
        <taxon>Aldrovandia</taxon>
    </lineage>
</organism>
<feature type="compositionally biased region" description="Basic and acidic residues" evidence="1">
    <location>
        <begin position="153"/>
        <end position="167"/>
    </location>
</feature>
<feature type="region of interest" description="Disordered" evidence="1">
    <location>
        <begin position="153"/>
        <end position="185"/>
    </location>
</feature>
<sequence length="217" mass="23750">MQTVGLIHTLKQCLNRMQTVGLIHTLEQCLNRMQMLIHTLEQCLNRMQTVGLIHTLEQCLNRMQTKCSSGIWSPSAWPHDVRAQARPPVGAGLPEEQALCARALVLEARCLSRCCSVEKREGGLVEQNQQARPWRVKPEHICISGRGILGKDVSRRRTGGERKEASSKIDLNAGYEPQGGHRPAKAPHCSLGKVELFQTAVAHGQGAARAGGASPSL</sequence>